<evidence type="ECO:0000313" key="1">
    <source>
        <dbReference type="EMBL" id="ADB75140.1"/>
    </source>
</evidence>
<dbReference type="RefSeq" id="WP_012948575.1">
    <property type="nucleotide sequence ID" value="NC_013757.1"/>
</dbReference>
<keyword evidence="2" id="KW-1185">Reference proteome</keyword>
<dbReference type="STRING" id="526225.Gobs_2469"/>
<evidence type="ECO:0008006" key="3">
    <source>
        <dbReference type="Google" id="ProtNLM"/>
    </source>
</evidence>
<dbReference type="InterPro" id="IPR029016">
    <property type="entry name" value="GAF-like_dom_sf"/>
</dbReference>
<protein>
    <recommendedName>
        <fullName evidence="3">ANTAR domain-containing protein</fullName>
    </recommendedName>
</protein>
<dbReference type="HOGENOM" id="CLU_074354_1_1_11"/>
<dbReference type="KEGG" id="gob:Gobs_2469"/>
<evidence type="ECO:0000313" key="2">
    <source>
        <dbReference type="Proteomes" id="UP000001382"/>
    </source>
</evidence>
<reference evidence="1 2" key="1">
    <citation type="journal article" date="2010" name="Stand. Genomic Sci.">
        <title>Complete genome sequence of Geodermatophilus obscurus type strain (G-20).</title>
        <authorList>
            <person name="Ivanova N."/>
            <person name="Sikorski J."/>
            <person name="Jando M."/>
            <person name="Munk C."/>
            <person name="Lapidus A."/>
            <person name="Glavina Del Rio T."/>
            <person name="Copeland A."/>
            <person name="Tice H."/>
            <person name="Cheng J.-F."/>
            <person name="Lucas S."/>
            <person name="Chen F."/>
            <person name="Nolan M."/>
            <person name="Bruce D."/>
            <person name="Goodwin L."/>
            <person name="Pitluck S."/>
            <person name="Mavromatis K."/>
            <person name="Mikhailova N."/>
            <person name="Pati A."/>
            <person name="Chen A."/>
            <person name="Palaniappan K."/>
            <person name="Land M."/>
            <person name="Hauser L."/>
            <person name="Chang Y.-J."/>
            <person name="Jeffries C.D."/>
            <person name="Meincke L."/>
            <person name="Brettin T."/>
            <person name="Detter J.C."/>
            <person name="Detter J.C."/>
            <person name="Rohde M."/>
            <person name="Goeker M."/>
            <person name="Bristow J."/>
            <person name="Eisen J.A."/>
            <person name="Markowitz V."/>
            <person name="Hugenholtz P."/>
            <person name="Kyrpides N.C."/>
            <person name="Klenk H.-P."/>
        </authorList>
    </citation>
    <scope>NUCLEOTIDE SEQUENCE [LARGE SCALE GENOMIC DNA]</scope>
    <source>
        <strain evidence="2">ATCC 25078 / DSM 43160 / JCM 3152 / KCC A-0152 / KCTC 9177 / NBRC 13315 / NRRL B-3577 / G-20</strain>
    </source>
</reference>
<dbReference type="OrthoDB" id="7466251at2"/>
<dbReference type="AlphaFoldDB" id="D2S4F0"/>
<dbReference type="EMBL" id="CP001867">
    <property type="protein sequence ID" value="ADB75140.1"/>
    <property type="molecule type" value="Genomic_DNA"/>
</dbReference>
<gene>
    <name evidence="1" type="ordered locus">Gobs_2469</name>
</gene>
<sequence length="246" mass="26292">MDTTSRFAEALDAESTARSGDPDLLPDRLARAAAAVLPVDGVGLSIHRGPDLRTPLAASSAVASLAESLQFTAGAGPCLLAAETRYPVFATEGSMARRWPIFHDLLVTRTPLRSVLALCLPDPLRGVAGMDLFSTDPDGAAMIDVFQARLVAGLVAERLGPAGDWSPWPAVEEPVWVRTPAARRRSRLWTAVGLVMAALHVPFPDALGLLRAHAYATDRTADDLAADLVARRIDPEELREDADSDR</sequence>
<dbReference type="eggNOG" id="COG2203">
    <property type="taxonomic scope" value="Bacteria"/>
</dbReference>
<dbReference type="SUPFAM" id="SSF55781">
    <property type="entry name" value="GAF domain-like"/>
    <property type="match status" value="1"/>
</dbReference>
<name>D2S4F0_GEOOG</name>
<dbReference type="Proteomes" id="UP000001382">
    <property type="component" value="Chromosome"/>
</dbReference>
<organism evidence="1 2">
    <name type="scientific">Geodermatophilus obscurus (strain ATCC 25078 / DSM 43160 / JCM 3152 / CCUG 61914 / KCC A-0152 / KCTC 9177 / NBRC 13315 / NRRL B-3577 / G-20)</name>
    <dbReference type="NCBI Taxonomy" id="526225"/>
    <lineage>
        <taxon>Bacteria</taxon>
        <taxon>Bacillati</taxon>
        <taxon>Actinomycetota</taxon>
        <taxon>Actinomycetes</taxon>
        <taxon>Geodermatophilales</taxon>
        <taxon>Geodermatophilaceae</taxon>
        <taxon>Geodermatophilus</taxon>
    </lineage>
</organism>
<dbReference type="Gene3D" id="3.30.450.40">
    <property type="match status" value="1"/>
</dbReference>
<proteinExistence type="predicted"/>
<accession>D2S4F0</accession>
<reference evidence="2" key="2">
    <citation type="submission" date="2010-01" db="EMBL/GenBank/DDBJ databases">
        <title>The complete genome of Geodermatophilus obscurus DSM 43160.</title>
        <authorList>
            <consortium name="US DOE Joint Genome Institute (JGI-PGF)"/>
            <person name="Lucas S."/>
            <person name="Copeland A."/>
            <person name="Lapidus A."/>
            <person name="Glavina del Rio T."/>
            <person name="Dalin E."/>
            <person name="Tice H."/>
            <person name="Bruce D."/>
            <person name="Goodwin L."/>
            <person name="Pitluck S."/>
            <person name="Kyrpides N."/>
            <person name="Mavromatis K."/>
            <person name="Ivanova N."/>
            <person name="Munk A.C."/>
            <person name="Brettin T."/>
            <person name="Detter J.C."/>
            <person name="Han C."/>
            <person name="Larimer F."/>
            <person name="Land M."/>
            <person name="Hauser L."/>
            <person name="Markowitz V."/>
            <person name="Cheng J.-F."/>
            <person name="Hugenholtz P."/>
            <person name="Woyke T."/>
            <person name="Wu D."/>
            <person name="Jando M."/>
            <person name="Schneider S."/>
            <person name="Klenk H.-P."/>
            <person name="Eisen J.A."/>
        </authorList>
    </citation>
    <scope>NUCLEOTIDE SEQUENCE [LARGE SCALE GENOMIC DNA]</scope>
    <source>
        <strain evidence="2">ATCC 25078 / DSM 43160 / JCM 3152 / KCC A-0152 / KCTC 9177 / NBRC 13315 / NRRL B-3577 / G-20</strain>
    </source>
</reference>